<proteinExistence type="predicted"/>
<reference evidence="1" key="1">
    <citation type="submission" date="2018-05" db="EMBL/GenBank/DDBJ databases">
        <authorList>
            <person name="Lanie J.A."/>
            <person name="Ng W.-L."/>
            <person name="Kazmierczak K.M."/>
            <person name="Andrzejewski T.M."/>
            <person name="Davidsen T.M."/>
            <person name="Wayne K.J."/>
            <person name="Tettelin H."/>
            <person name="Glass J.I."/>
            <person name="Rusch D."/>
            <person name="Podicherti R."/>
            <person name="Tsui H.-C.T."/>
            <person name="Winkler M.E."/>
        </authorList>
    </citation>
    <scope>NUCLEOTIDE SEQUENCE</scope>
</reference>
<dbReference type="EMBL" id="UINC01178949">
    <property type="protein sequence ID" value="SVD87385.1"/>
    <property type="molecule type" value="Genomic_DNA"/>
</dbReference>
<feature type="non-terminal residue" evidence="1">
    <location>
        <position position="30"/>
    </location>
</feature>
<gene>
    <name evidence="1" type="ORF">METZ01_LOCUS440239</name>
</gene>
<accession>A0A382YX35</accession>
<name>A0A382YX35_9ZZZZ</name>
<evidence type="ECO:0000313" key="1">
    <source>
        <dbReference type="EMBL" id="SVD87385.1"/>
    </source>
</evidence>
<sequence>MTKSKQIYQDTLSQIKAQGLYKKERTITTP</sequence>
<organism evidence="1">
    <name type="scientific">marine metagenome</name>
    <dbReference type="NCBI Taxonomy" id="408172"/>
    <lineage>
        <taxon>unclassified sequences</taxon>
        <taxon>metagenomes</taxon>
        <taxon>ecological metagenomes</taxon>
    </lineage>
</organism>
<protein>
    <submittedName>
        <fullName evidence="1">Uncharacterized protein</fullName>
    </submittedName>
</protein>
<dbReference type="AlphaFoldDB" id="A0A382YX35"/>